<sequence>MKFNKILNLVTIFLLSLGISQASTLVEFHGTKGQADKELKAMIEKIEDTGFTVTTKNEHIENHYFNEFKEKNLDLLNFYTIVDIKSMRELLIKNPDFGAYAPFNLLAFKEFAKEKGGDTTWYGHLNVDTMLNIIGEKDEAYKSKFRTMIAKVDKFLLNTMKPTANKKLTYDKALPAKPLLKMVKKFGKVDDLEEFVDDFIMKHDTLFGKNGFIIAGFLDFKFEYGDLDLDFEEYDAYWVSSLCHFEFSNTVFNNGAPYAGVFAPCSVYFYIPKGSNELHVGYATVENWITTTGITDKKKVAYMQKIADDVTKTFKELGFTIE</sequence>
<dbReference type="InterPro" id="IPR035923">
    <property type="entry name" value="TT1751-like_sf"/>
</dbReference>
<organism evidence="1">
    <name type="scientific">hydrothermal vent metagenome</name>
    <dbReference type="NCBI Taxonomy" id="652676"/>
    <lineage>
        <taxon>unclassified sequences</taxon>
        <taxon>metagenomes</taxon>
        <taxon>ecological metagenomes</taxon>
    </lineage>
</organism>
<evidence type="ECO:0000313" key="1">
    <source>
        <dbReference type="EMBL" id="SHO80999.1"/>
    </source>
</evidence>
<dbReference type="EMBL" id="FRYL01000023">
    <property type="protein sequence ID" value="SHO80999.1"/>
    <property type="molecule type" value="Genomic_DNA"/>
</dbReference>
<dbReference type="AlphaFoldDB" id="A0A1W1EJE6"/>
<protein>
    <recommendedName>
        <fullName evidence="2">DUF302 domain-containing protein</fullName>
    </recommendedName>
</protein>
<evidence type="ECO:0008006" key="2">
    <source>
        <dbReference type="Google" id="ProtNLM"/>
    </source>
</evidence>
<dbReference type="SUPFAM" id="SSF103247">
    <property type="entry name" value="TT1751-like"/>
    <property type="match status" value="2"/>
</dbReference>
<dbReference type="Gene3D" id="3.30.310.70">
    <property type="entry name" value="TT1751-like domain"/>
    <property type="match status" value="2"/>
</dbReference>
<name>A0A1W1EJE6_9ZZZZ</name>
<reference evidence="1" key="1">
    <citation type="submission" date="2016-10" db="EMBL/GenBank/DDBJ databases">
        <authorList>
            <person name="de Groot N.N."/>
        </authorList>
    </citation>
    <scope>NUCLEOTIDE SEQUENCE</scope>
</reference>
<proteinExistence type="predicted"/>
<gene>
    <name evidence="1" type="ORF">MNB_SV-15-51</name>
</gene>
<accession>A0A1W1EJE6</accession>